<dbReference type="OMA" id="RGHHNIT"/>
<keyword evidence="2 3" id="KW-1015">Disulfide bond</keyword>
<dbReference type="CDD" id="cd00108">
    <property type="entry name" value="KR"/>
    <property type="match status" value="1"/>
</dbReference>
<dbReference type="Proteomes" id="UP000264800">
    <property type="component" value="Unplaced"/>
</dbReference>
<name>A0A3Q3AQ89_KRYMA</name>
<dbReference type="PROSITE" id="PS50070">
    <property type="entry name" value="KRINGLE_2"/>
    <property type="match status" value="1"/>
</dbReference>
<dbReference type="InterPro" id="IPR013806">
    <property type="entry name" value="Kringle-like"/>
</dbReference>
<keyword evidence="6" id="KW-1185">Reference proteome</keyword>
<accession>A0A3Q3AQ89</accession>
<dbReference type="PANTHER" id="PTHR24261">
    <property type="entry name" value="PLASMINOGEN-RELATED"/>
    <property type="match status" value="1"/>
</dbReference>
<dbReference type="GO" id="GO:0006508">
    <property type="term" value="P:proteolysis"/>
    <property type="evidence" value="ECO:0007669"/>
    <property type="project" value="TreeGrafter"/>
</dbReference>
<proteinExistence type="predicted"/>
<evidence type="ECO:0000313" key="5">
    <source>
        <dbReference type="Ensembl" id="ENSKMAP00000019053.1"/>
    </source>
</evidence>
<dbReference type="InterPro" id="IPR018056">
    <property type="entry name" value="Kringle_CS"/>
</dbReference>
<feature type="disulfide bond" evidence="3">
    <location>
        <begin position="56"/>
        <end position="79"/>
    </location>
</feature>
<sequence>MLVPVFSEGCFNCSGEDYRGHHNITLSGHTCQRAEKRKKTIKKKQKTQHSLEENYCRNPNGNPRPWCYTSNSSKRWDYCSIPRCGKILHLNVF</sequence>
<dbReference type="InterPro" id="IPR050759">
    <property type="entry name" value="Serine_protease_kringle"/>
</dbReference>
<evidence type="ECO:0000256" key="1">
    <source>
        <dbReference type="ARBA" id="ARBA00022572"/>
    </source>
</evidence>
<evidence type="ECO:0000259" key="4">
    <source>
        <dbReference type="PROSITE" id="PS50070"/>
    </source>
</evidence>
<comment type="caution">
    <text evidence="3">Lacks conserved residue(s) required for the propagation of feature annotation.</text>
</comment>
<feature type="domain" description="Kringle" evidence="4">
    <location>
        <begin position="9"/>
        <end position="84"/>
    </location>
</feature>
<dbReference type="GO" id="GO:0004175">
    <property type="term" value="F:endopeptidase activity"/>
    <property type="evidence" value="ECO:0007669"/>
    <property type="project" value="TreeGrafter"/>
</dbReference>
<reference evidence="5" key="2">
    <citation type="submission" date="2025-09" db="UniProtKB">
        <authorList>
            <consortium name="Ensembl"/>
        </authorList>
    </citation>
    <scope>IDENTIFICATION</scope>
</reference>
<dbReference type="Ensembl" id="ENSKMAT00000019316.1">
    <property type="protein sequence ID" value="ENSKMAP00000019053.1"/>
    <property type="gene ID" value="ENSKMAG00000014167.1"/>
</dbReference>
<dbReference type="Gene3D" id="2.40.20.10">
    <property type="entry name" value="Plasminogen Kringle 4"/>
    <property type="match status" value="1"/>
</dbReference>
<organism evidence="5 6">
    <name type="scientific">Kryptolebias marmoratus</name>
    <name type="common">Mangrove killifish</name>
    <name type="synonym">Rivulus marmoratus</name>
    <dbReference type="NCBI Taxonomy" id="37003"/>
    <lineage>
        <taxon>Eukaryota</taxon>
        <taxon>Metazoa</taxon>
        <taxon>Chordata</taxon>
        <taxon>Craniata</taxon>
        <taxon>Vertebrata</taxon>
        <taxon>Euteleostomi</taxon>
        <taxon>Actinopterygii</taxon>
        <taxon>Neopterygii</taxon>
        <taxon>Teleostei</taxon>
        <taxon>Neoteleostei</taxon>
        <taxon>Acanthomorphata</taxon>
        <taxon>Ovalentaria</taxon>
        <taxon>Atherinomorphae</taxon>
        <taxon>Cyprinodontiformes</taxon>
        <taxon>Rivulidae</taxon>
        <taxon>Kryptolebias</taxon>
    </lineage>
</organism>
<evidence type="ECO:0000313" key="6">
    <source>
        <dbReference type="Proteomes" id="UP000264800"/>
    </source>
</evidence>
<dbReference type="STRING" id="37003.ENSKMAP00000019053"/>
<evidence type="ECO:0000256" key="3">
    <source>
        <dbReference type="PROSITE-ProRule" id="PRU00121"/>
    </source>
</evidence>
<dbReference type="SMART" id="SM00130">
    <property type="entry name" value="KR"/>
    <property type="match status" value="1"/>
</dbReference>
<keyword evidence="1 3" id="KW-0420">Kringle</keyword>
<dbReference type="GO" id="GO:0005615">
    <property type="term" value="C:extracellular space"/>
    <property type="evidence" value="ECO:0007669"/>
    <property type="project" value="TreeGrafter"/>
</dbReference>
<dbReference type="InterPro" id="IPR038178">
    <property type="entry name" value="Kringle_sf"/>
</dbReference>
<dbReference type="PANTHER" id="PTHR24261:SF13">
    <property type="entry name" value="PLASMINOGEN"/>
    <property type="match status" value="1"/>
</dbReference>
<dbReference type="Pfam" id="PF00051">
    <property type="entry name" value="Kringle"/>
    <property type="match status" value="1"/>
</dbReference>
<dbReference type="PRINTS" id="PR00018">
    <property type="entry name" value="KRINGLE"/>
</dbReference>
<dbReference type="InterPro" id="IPR000001">
    <property type="entry name" value="Kringle"/>
</dbReference>
<dbReference type="PROSITE" id="PS00021">
    <property type="entry name" value="KRINGLE_1"/>
    <property type="match status" value="1"/>
</dbReference>
<dbReference type="GeneTree" id="ENSGT00940000181240"/>
<dbReference type="SUPFAM" id="SSF57440">
    <property type="entry name" value="Kringle-like"/>
    <property type="match status" value="1"/>
</dbReference>
<dbReference type="GO" id="GO:0005102">
    <property type="term" value="F:signaling receptor binding"/>
    <property type="evidence" value="ECO:0007669"/>
    <property type="project" value="TreeGrafter"/>
</dbReference>
<dbReference type="AlphaFoldDB" id="A0A3Q3AQ89"/>
<protein>
    <recommendedName>
        <fullName evidence="4">Kringle domain-containing protein</fullName>
    </recommendedName>
</protein>
<evidence type="ECO:0000256" key="2">
    <source>
        <dbReference type="ARBA" id="ARBA00023157"/>
    </source>
</evidence>
<reference evidence="5" key="1">
    <citation type="submission" date="2025-08" db="UniProtKB">
        <authorList>
            <consortium name="Ensembl"/>
        </authorList>
    </citation>
    <scope>IDENTIFICATION</scope>
</reference>